<evidence type="ECO:0000313" key="3">
    <source>
        <dbReference type="Proteomes" id="UP000277580"/>
    </source>
</evidence>
<dbReference type="Proteomes" id="UP000277580">
    <property type="component" value="Unassembled WGS sequence"/>
</dbReference>
<feature type="transmembrane region" description="Helical" evidence="1">
    <location>
        <begin position="21"/>
        <end position="43"/>
    </location>
</feature>
<keyword evidence="1" id="KW-0472">Membrane</keyword>
<feature type="transmembrane region" description="Helical" evidence="1">
    <location>
        <begin position="63"/>
        <end position="84"/>
    </location>
</feature>
<keyword evidence="3" id="KW-1185">Reference proteome</keyword>
<dbReference type="EMBL" id="ML119150">
    <property type="protein sequence ID" value="RPB09631.1"/>
    <property type="molecule type" value="Genomic_DNA"/>
</dbReference>
<keyword evidence="1" id="KW-1133">Transmembrane helix</keyword>
<evidence type="ECO:0000313" key="2">
    <source>
        <dbReference type="EMBL" id="RPB09631.1"/>
    </source>
</evidence>
<dbReference type="InParanoid" id="A0A3N4KMR0"/>
<keyword evidence="1" id="KW-0812">Transmembrane</keyword>
<protein>
    <submittedName>
        <fullName evidence="2">Uncharacterized protein</fullName>
    </submittedName>
</protein>
<organism evidence="2 3">
    <name type="scientific">Morchella conica CCBAS932</name>
    <dbReference type="NCBI Taxonomy" id="1392247"/>
    <lineage>
        <taxon>Eukaryota</taxon>
        <taxon>Fungi</taxon>
        <taxon>Dikarya</taxon>
        <taxon>Ascomycota</taxon>
        <taxon>Pezizomycotina</taxon>
        <taxon>Pezizomycetes</taxon>
        <taxon>Pezizales</taxon>
        <taxon>Morchellaceae</taxon>
        <taxon>Morchella</taxon>
    </lineage>
</organism>
<dbReference type="AlphaFoldDB" id="A0A3N4KMR0"/>
<gene>
    <name evidence="2" type="ORF">P167DRAFT_296043</name>
</gene>
<proteinExistence type="predicted"/>
<accession>A0A3N4KMR0</accession>
<sequence>MSSGREAGWSRGGREQGKRGGNYSLLILIFLFARYGLWLLYSFSSSFSSHLIPPPLPTLPPTLLITLSLDLFYSIFCFPFFCILRRPLLLLHCGYFAHGMHYTYMLELL</sequence>
<reference evidence="2 3" key="1">
    <citation type="journal article" date="2018" name="Nat. Ecol. Evol.">
        <title>Pezizomycetes genomes reveal the molecular basis of ectomycorrhizal truffle lifestyle.</title>
        <authorList>
            <person name="Murat C."/>
            <person name="Payen T."/>
            <person name="Noel B."/>
            <person name="Kuo A."/>
            <person name="Morin E."/>
            <person name="Chen J."/>
            <person name="Kohler A."/>
            <person name="Krizsan K."/>
            <person name="Balestrini R."/>
            <person name="Da Silva C."/>
            <person name="Montanini B."/>
            <person name="Hainaut M."/>
            <person name="Levati E."/>
            <person name="Barry K.W."/>
            <person name="Belfiori B."/>
            <person name="Cichocki N."/>
            <person name="Clum A."/>
            <person name="Dockter R.B."/>
            <person name="Fauchery L."/>
            <person name="Guy J."/>
            <person name="Iotti M."/>
            <person name="Le Tacon F."/>
            <person name="Lindquist E.A."/>
            <person name="Lipzen A."/>
            <person name="Malagnac F."/>
            <person name="Mello A."/>
            <person name="Molinier V."/>
            <person name="Miyauchi S."/>
            <person name="Poulain J."/>
            <person name="Riccioni C."/>
            <person name="Rubini A."/>
            <person name="Sitrit Y."/>
            <person name="Splivallo R."/>
            <person name="Traeger S."/>
            <person name="Wang M."/>
            <person name="Zifcakova L."/>
            <person name="Wipf D."/>
            <person name="Zambonelli A."/>
            <person name="Paolocci F."/>
            <person name="Nowrousian M."/>
            <person name="Ottonello S."/>
            <person name="Baldrian P."/>
            <person name="Spatafora J.W."/>
            <person name="Henrissat B."/>
            <person name="Nagy L.G."/>
            <person name="Aury J.M."/>
            <person name="Wincker P."/>
            <person name="Grigoriev I.V."/>
            <person name="Bonfante P."/>
            <person name="Martin F.M."/>
        </authorList>
    </citation>
    <scope>NUCLEOTIDE SEQUENCE [LARGE SCALE GENOMIC DNA]</scope>
    <source>
        <strain evidence="2 3">CCBAS932</strain>
    </source>
</reference>
<evidence type="ECO:0000256" key="1">
    <source>
        <dbReference type="SAM" id="Phobius"/>
    </source>
</evidence>
<name>A0A3N4KMR0_9PEZI</name>